<dbReference type="InParanoid" id="A0A0V1AJ06"/>
<gene>
    <name evidence="1" type="ORF">T01_12201</name>
</gene>
<organism evidence="1 2">
    <name type="scientific">Trichinella spiralis</name>
    <name type="common">Trichina worm</name>
    <dbReference type="NCBI Taxonomy" id="6334"/>
    <lineage>
        <taxon>Eukaryota</taxon>
        <taxon>Metazoa</taxon>
        <taxon>Ecdysozoa</taxon>
        <taxon>Nematoda</taxon>
        <taxon>Enoplea</taxon>
        <taxon>Dorylaimia</taxon>
        <taxon>Trichinellida</taxon>
        <taxon>Trichinellidae</taxon>
        <taxon>Trichinella</taxon>
    </lineage>
</organism>
<name>A0A0V1AJ06_TRISP</name>
<keyword evidence="2" id="KW-1185">Reference proteome</keyword>
<evidence type="ECO:0000313" key="1">
    <source>
        <dbReference type="EMBL" id="KRY24815.1"/>
    </source>
</evidence>
<protein>
    <submittedName>
        <fullName evidence="1">Uncharacterized protein</fullName>
    </submittedName>
</protein>
<dbReference type="EMBL" id="JYDH01001413">
    <property type="protein sequence ID" value="KRY24815.1"/>
    <property type="molecule type" value="Genomic_DNA"/>
</dbReference>
<accession>A0A0V1AJ06</accession>
<dbReference type="AlphaFoldDB" id="A0A0V1AJ06"/>
<reference evidence="1 2" key="1">
    <citation type="submission" date="2015-01" db="EMBL/GenBank/DDBJ databases">
        <title>Evolution of Trichinella species and genotypes.</title>
        <authorList>
            <person name="Korhonen P.K."/>
            <person name="Edoardo P."/>
            <person name="Giuseppe L.R."/>
            <person name="Gasser R.B."/>
        </authorList>
    </citation>
    <scope>NUCLEOTIDE SEQUENCE [LARGE SCALE GENOMIC DNA]</scope>
    <source>
        <strain evidence="1">ISS3</strain>
    </source>
</reference>
<proteinExistence type="predicted"/>
<dbReference type="Proteomes" id="UP000054776">
    <property type="component" value="Unassembled WGS sequence"/>
</dbReference>
<evidence type="ECO:0000313" key="2">
    <source>
        <dbReference type="Proteomes" id="UP000054776"/>
    </source>
</evidence>
<sequence length="54" mass="6427">MLIIVPHTAIFYIKLKNVILNAKQLNKKSLFYRFIPAAYLQIWKLPVGFQYTEK</sequence>
<comment type="caution">
    <text evidence="1">The sequence shown here is derived from an EMBL/GenBank/DDBJ whole genome shotgun (WGS) entry which is preliminary data.</text>
</comment>